<protein>
    <submittedName>
        <fullName evidence="1">Uncharacterized protein</fullName>
    </submittedName>
</protein>
<dbReference type="Gene3D" id="2.60.120.200">
    <property type="match status" value="1"/>
</dbReference>
<dbReference type="InterPro" id="IPR013320">
    <property type="entry name" value="ConA-like_dom_sf"/>
</dbReference>
<dbReference type="AlphaFoldDB" id="A0A0F9GRW2"/>
<accession>A0A0F9GRW2</accession>
<sequence length="478" mass="51544">MAMIDVIGRLVDKIMNMTNTRTFDRTTDSLEAIANSIAIGPGTGLGMFGIVDATQVASGVTVITNNLVNVPSDLLEGQFWMQVIYNTSTPGAAPEGEIVRITNFVQGGALQTFPIDALTANVEAGDMVAIFHESLLPIEILARGTLDTSSATVPEDSTRTEGLDYFKGHLLMTTEGAVRFQLRRIVTSSAAGIFTLDPNNPFTAAPGLVDYIIIGGQTEFIPGVDGANNRTPSDVIGGKADTAITVPDNVSSMMRYLKGILVNSILGIEPTQSLFEDWQDESGIDGNIWTVTDPATGVPWSRGADGAYLRATSVPNANEVSRLRSNQRWIAAPDTYGTNTIIRRLIVEFELELTNVANIDNTLSLILALTPDPADIRTAEDIIGWVLLADVLQSLTDDGGAETVNTGFGETLTNWNKLRMEIETGTVRFYVNGTLVATHTTNLPNFPMYLNHCIDTEAGGTATPKLGPIRVWYETIER</sequence>
<dbReference type="SUPFAM" id="SSF49899">
    <property type="entry name" value="Concanavalin A-like lectins/glucanases"/>
    <property type="match status" value="1"/>
</dbReference>
<reference evidence="1" key="1">
    <citation type="journal article" date="2015" name="Nature">
        <title>Complex archaea that bridge the gap between prokaryotes and eukaryotes.</title>
        <authorList>
            <person name="Spang A."/>
            <person name="Saw J.H."/>
            <person name="Jorgensen S.L."/>
            <person name="Zaremba-Niedzwiedzka K."/>
            <person name="Martijn J."/>
            <person name="Lind A.E."/>
            <person name="van Eijk R."/>
            <person name="Schleper C."/>
            <person name="Guy L."/>
            <person name="Ettema T.J."/>
        </authorList>
    </citation>
    <scope>NUCLEOTIDE SEQUENCE</scope>
</reference>
<comment type="caution">
    <text evidence="1">The sequence shown here is derived from an EMBL/GenBank/DDBJ whole genome shotgun (WGS) entry which is preliminary data.</text>
</comment>
<dbReference type="EMBL" id="LAZR01017171">
    <property type="protein sequence ID" value="KKM01540.1"/>
    <property type="molecule type" value="Genomic_DNA"/>
</dbReference>
<name>A0A0F9GRW2_9ZZZZ</name>
<proteinExistence type="predicted"/>
<evidence type="ECO:0000313" key="1">
    <source>
        <dbReference type="EMBL" id="KKM01540.1"/>
    </source>
</evidence>
<gene>
    <name evidence="1" type="ORF">LCGC14_1793430</name>
</gene>
<organism evidence="1">
    <name type="scientific">marine sediment metagenome</name>
    <dbReference type="NCBI Taxonomy" id="412755"/>
    <lineage>
        <taxon>unclassified sequences</taxon>
        <taxon>metagenomes</taxon>
        <taxon>ecological metagenomes</taxon>
    </lineage>
</organism>